<organism evidence="1 2">
    <name type="scientific">Alloprevotella tannerae</name>
    <dbReference type="NCBI Taxonomy" id="76122"/>
    <lineage>
        <taxon>Bacteria</taxon>
        <taxon>Pseudomonadati</taxon>
        <taxon>Bacteroidota</taxon>
        <taxon>Bacteroidia</taxon>
        <taxon>Bacteroidales</taxon>
        <taxon>Prevotellaceae</taxon>
        <taxon>Alloprevotella</taxon>
    </lineage>
</organism>
<sequence>MAIPPKFFPKPLKDFPQLDFSSEISLENKRKNEEKIEKNAVSSKIRP</sequence>
<gene>
    <name evidence="1" type="ORF">HXK21_04530</name>
</gene>
<protein>
    <submittedName>
        <fullName evidence="1">Uncharacterized protein</fullName>
    </submittedName>
</protein>
<dbReference type="AlphaFoldDB" id="A0A929RW09"/>
<accession>A0A929RW09</accession>
<evidence type="ECO:0000313" key="1">
    <source>
        <dbReference type="EMBL" id="MBF0970290.1"/>
    </source>
</evidence>
<dbReference type="EMBL" id="JABZGR010000009">
    <property type="protein sequence ID" value="MBF0970290.1"/>
    <property type="molecule type" value="Genomic_DNA"/>
</dbReference>
<comment type="caution">
    <text evidence="1">The sequence shown here is derived from an EMBL/GenBank/DDBJ whole genome shotgun (WGS) entry which is preliminary data.</text>
</comment>
<evidence type="ECO:0000313" key="2">
    <source>
        <dbReference type="Proteomes" id="UP000704068"/>
    </source>
</evidence>
<dbReference type="Proteomes" id="UP000704068">
    <property type="component" value="Unassembled WGS sequence"/>
</dbReference>
<reference evidence="1" key="1">
    <citation type="submission" date="2020-04" db="EMBL/GenBank/DDBJ databases">
        <title>Deep metagenomics examines the oral microbiome during advanced dental caries in children, revealing novel taxa and co-occurrences with host molecules.</title>
        <authorList>
            <person name="Baker J.L."/>
            <person name="Morton J.T."/>
            <person name="Dinis M."/>
            <person name="Alvarez R."/>
            <person name="Tran N.C."/>
            <person name="Knight R."/>
            <person name="Edlund A."/>
        </authorList>
    </citation>
    <scope>NUCLEOTIDE SEQUENCE</scope>
    <source>
        <strain evidence="1">JCVI_34_bin.1</strain>
    </source>
</reference>
<name>A0A929RW09_9BACT</name>
<proteinExistence type="predicted"/>
<dbReference type="RefSeq" id="WP_303763616.1">
    <property type="nucleotide sequence ID" value="NZ_JABZGR010000009.1"/>
</dbReference>